<evidence type="ECO:0000256" key="2">
    <source>
        <dbReference type="ARBA" id="ARBA00022692"/>
    </source>
</evidence>
<dbReference type="STRING" id="680026.AB733_06820"/>
<keyword evidence="4 5" id="KW-0472">Membrane</keyword>
<comment type="similarity">
    <text evidence="5">Belongs to the binding-protein-dependent transport system permease family.</text>
</comment>
<dbReference type="InterPro" id="IPR035906">
    <property type="entry name" value="MetI-like_sf"/>
</dbReference>
<comment type="caution">
    <text evidence="7">The sequence shown here is derived from an EMBL/GenBank/DDBJ whole genome shotgun (WGS) entry which is preliminary data.</text>
</comment>
<dbReference type="SUPFAM" id="SSF161098">
    <property type="entry name" value="MetI-like"/>
    <property type="match status" value="2"/>
</dbReference>
<keyword evidence="2 5" id="KW-0812">Transmembrane</keyword>
<reference evidence="7 8" key="1">
    <citation type="submission" date="2018-01" db="EMBL/GenBank/DDBJ databases">
        <title>Whole genome sequencing of Histamine producing bacteria.</title>
        <authorList>
            <person name="Butler K."/>
        </authorList>
    </citation>
    <scope>NUCLEOTIDE SEQUENCE [LARGE SCALE GENOMIC DNA]</scope>
    <source>
        <strain evidence="7 8">DSM 24669</strain>
    </source>
</reference>
<feature type="transmembrane region" description="Helical" evidence="5">
    <location>
        <begin position="654"/>
        <end position="674"/>
    </location>
</feature>
<dbReference type="PROSITE" id="PS50928">
    <property type="entry name" value="ABC_TM1"/>
    <property type="match status" value="1"/>
</dbReference>
<dbReference type="SUPFAM" id="SSF101908">
    <property type="entry name" value="Putative isomerase YbhE"/>
    <property type="match status" value="1"/>
</dbReference>
<dbReference type="GO" id="GO:0055085">
    <property type="term" value="P:transmembrane transport"/>
    <property type="evidence" value="ECO:0007669"/>
    <property type="project" value="InterPro"/>
</dbReference>
<name>A0A0J8VD72_9GAMM</name>
<dbReference type="OrthoDB" id="9785113at2"/>
<comment type="subcellular location">
    <subcellularLocation>
        <location evidence="1 5">Cell membrane</location>
        <topology evidence="1 5">Multi-pass membrane protein</topology>
    </subcellularLocation>
</comment>
<organism evidence="7 8">
    <name type="scientific">Photobacterium swingsii</name>
    <dbReference type="NCBI Taxonomy" id="680026"/>
    <lineage>
        <taxon>Bacteria</taxon>
        <taxon>Pseudomonadati</taxon>
        <taxon>Pseudomonadota</taxon>
        <taxon>Gammaproteobacteria</taxon>
        <taxon>Vibrionales</taxon>
        <taxon>Vibrionaceae</taxon>
        <taxon>Photobacterium</taxon>
    </lineage>
</organism>
<feature type="transmembrane region" description="Helical" evidence="5">
    <location>
        <begin position="21"/>
        <end position="49"/>
    </location>
</feature>
<dbReference type="RefSeq" id="WP_048898079.1">
    <property type="nucleotide sequence ID" value="NZ_AP024852.1"/>
</dbReference>
<dbReference type="Pfam" id="PF00528">
    <property type="entry name" value="BPD_transp_1"/>
    <property type="match status" value="1"/>
</dbReference>
<keyword evidence="5" id="KW-0813">Transport</keyword>
<evidence type="ECO:0000259" key="6">
    <source>
        <dbReference type="PROSITE" id="PS50928"/>
    </source>
</evidence>
<evidence type="ECO:0000313" key="8">
    <source>
        <dbReference type="Proteomes" id="UP000240481"/>
    </source>
</evidence>
<dbReference type="InterPro" id="IPR000515">
    <property type="entry name" value="MetI-like"/>
</dbReference>
<gene>
    <name evidence="7" type="ORF">C9I94_12455</name>
</gene>
<evidence type="ECO:0000256" key="3">
    <source>
        <dbReference type="ARBA" id="ARBA00022989"/>
    </source>
</evidence>
<dbReference type="PANTHER" id="PTHR42727:SF1">
    <property type="entry name" value="PHOSPHATE TRANSPORT SYSTEM PERMEASE"/>
    <property type="match status" value="1"/>
</dbReference>
<feature type="transmembrane region" description="Helical" evidence="5">
    <location>
        <begin position="497"/>
        <end position="518"/>
    </location>
</feature>
<feature type="transmembrane region" description="Helical" evidence="5">
    <location>
        <begin position="560"/>
        <end position="583"/>
    </location>
</feature>
<feature type="transmembrane region" description="Helical" evidence="5">
    <location>
        <begin position="462"/>
        <end position="485"/>
    </location>
</feature>
<evidence type="ECO:0000256" key="5">
    <source>
        <dbReference type="RuleBase" id="RU363032"/>
    </source>
</evidence>
<evidence type="ECO:0000313" key="7">
    <source>
        <dbReference type="EMBL" id="PSW24147.1"/>
    </source>
</evidence>
<sequence length="758" mass="83391">MADASTLFIGESRSRRLKDKMVRMGVIAGGISVLIMLVLIFFYLLYVILPSFKPVTVEPQTSFVVPTQDRTLAIGIEEQNLLAYRFGSDGTLQFVSLLPSSSEALSDEAQKNISIVTQPTAFASSLPRDQLFAFGTADGGVLVVSPNIKTHFTGSTKLQVPSVDYPLGQAPLQLDPNAQPLVQLALAVQRQQGVIVGVTADQRLVGVRLSAPRNALQQKVSQWSAQAIDFSGLPITTLQDIQRMALTPDGHTLYLQYARQLAVIALDKASDKTYARLRDMVTVADESTTITDFNLLSGANSLLITTDNQHVSQWFEVLKDGQWSLTHIRDFPLSDSPVTQLAPEHFRKSFLTWQQDGTLSAFYATAKEPVFQSKKVMTSFSPSASEIAISPRADRLLVVEDDNWQIFDIDNPHPEMSFASLWQQVWYEGYPEPDYVWQSTSASDEFEPKFSLVPIVFGTLKAALYAMFFAIPLALAGAIYTAYFMSSKMRSIVKPTVEIMEALPTVILGFLAGIWLAPIVESNLVGIMLSIVMFPLMIFMVGAIWSALPDRWVNGLPNGLHILLLMPIIVLTVYGCFSLGPWVESLWFAGDARIFLSNELGIGYDQRNALVVGIAMGFAVIPTIFSIAEDAIFSVPGHLTSGSLALGATHWQTLTRVVLLTASPGIFSAIMMGLGRAVGETMIVLMATGNTPIMDWNVLEGLRTLSATIAIEMPESEVGSSHYRVLFLAAFVLFVFTFFFNTIAELVRQRLRDKYSSL</sequence>
<evidence type="ECO:0000256" key="1">
    <source>
        <dbReference type="ARBA" id="ARBA00004651"/>
    </source>
</evidence>
<feature type="domain" description="ABC transmembrane type-1" evidence="6">
    <location>
        <begin position="456"/>
        <end position="744"/>
    </location>
</feature>
<dbReference type="GO" id="GO:0005886">
    <property type="term" value="C:plasma membrane"/>
    <property type="evidence" value="ECO:0007669"/>
    <property type="project" value="UniProtKB-SubCell"/>
</dbReference>
<dbReference type="CDD" id="cd06261">
    <property type="entry name" value="TM_PBP2"/>
    <property type="match status" value="1"/>
</dbReference>
<keyword evidence="8" id="KW-1185">Reference proteome</keyword>
<proteinExistence type="inferred from homology"/>
<accession>A0A0J8VD72</accession>
<feature type="transmembrane region" description="Helical" evidence="5">
    <location>
        <begin position="723"/>
        <end position="744"/>
    </location>
</feature>
<feature type="transmembrane region" description="Helical" evidence="5">
    <location>
        <begin position="524"/>
        <end position="548"/>
    </location>
</feature>
<dbReference type="PANTHER" id="PTHR42727">
    <property type="entry name" value="PHOSPHATE TRANSPORT SYSTEM PERMEASE PROTEIN"/>
    <property type="match status" value="1"/>
</dbReference>
<evidence type="ECO:0000256" key="4">
    <source>
        <dbReference type="ARBA" id="ARBA00023136"/>
    </source>
</evidence>
<dbReference type="AlphaFoldDB" id="A0A0J8VD72"/>
<keyword evidence="3 5" id="KW-1133">Transmembrane helix</keyword>
<dbReference type="EMBL" id="PYLZ01000006">
    <property type="protein sequence ID" value="PSW24147.1"/>
    <property type="molecule type" value="Genomic_DNA"/>
</dbReference>
<dbReference type="Gene3D" id="1.10.3720.10">
    <property type="entry name" value="MetI-like"/>
    <property type="match status" value="2"/>
</dbReference>
<protein>
    <submittedName>
        <fullName evidence="7">Phosphate ABC transporter permease</fullName>
    </submittedName>
</protein>
<dbReference type="Proteomes" id="UP000240481">
    <property type="component" value="Unassembled WGS sequence"/>
</dbReference>
<feature type="transmembrane region" description="Helical" evidence="5">
    <location>
        <begin position="609"/>
        <end position="633"/>
    </location>
</feature>